<feature type="compositionally biased region" description="Polar residues" evidence="1">
    <location>
        <begin position="263"/>
        <end position="280"/>
    </location>
</feature>
<organism evidence="3 4">
    <name type="scientific">Phycomyces blakesleeanus (strain ATCC 8743b / DSM 1359 / FGSC 10004 / NBRC 33097 / NRRL 1555)</name>
    <dbReference type="NCBI Taxonomy" id="763407"/>
    <lineage>
        <taxon>Eukaryota</taxon>
        <taxon>Fungi</taxon>
        <taxon>Fungi incertae sedis</taxon>
        <taxon>Mucoromycota</taxon>
        <taxon>Mucoromycotina</taxon>
        <taxon>Mucoromycetes</taxon>
        <taxon>Mucorales</taxon>
        <taxon>Phycomycetaceae</taxon>
        <taxon>Phycomyces</taxon>
    </lineage>
</organism>
<proteinExistence type="predicted"/>
<dbReference type="VEuPathDB" id="FungiDB:PHYBLDRAFT_181844"/>
<dbReference type="OrthoDB" id="10502468at2759"/>
<keyword evidence="4" id="KW-1185">Reference proteome</keyword>
<sequence length="741" mass="83963">MNNSMLSLSTKTYFYRARGNISCLWVLLSIFVLRATAAPLTLEDFVSPTQMAIISILQTVFFAYVSHAVTVRPENTTKALPSIAKRALAIAWPVSGIHEAVGCIIKSFQGRKILQEMLAEDKGQKAKDTSMDDWLIDMKLKYFDTARIALLIERQELNDNLTLLKRRLQIFRGRVSQHEERLQAYKDRKSDELNGKDSSEYEKRLSTTSEYLRDDLEKLLDLRSANLRHSYYLIKREDLFGTRKAKFQADLDRTSIYDEKSENSGSQYSLDDNQAESYYSDSDELSTESYVSNDSSQIATEPSGSEYDSDNVESSVYSEEEDLQVYDPANDPELLHSTFAFDSNMADLQNTDFAVCSNWEEMQDQNKERYGDDDIYSSYTRNLYSISEENDIPDDISEELQSLLDKYEIQDKAQFNWKFNYDNSAYLDALLTKMGPERSKSVKDFIINDDIFIGMDKEDVELLKPSSYSLTSETNVTGPGAHLPYQVPVHPFLFRFLPPDMLDQLTGAGPLGGSSALGKIFTLIQLGYTVYEIIDGEGDSWSKLIMGIFMIMSISQTISLVALPPQDVSYSLKGNYITGSCYNYFRIQENEVLGIVKQFFSSKRHKTMGRSDFHSTSNTFCILALTGMSSKDLMGVIKRDDFDRKTLTHFPSGIWEYFVVFGGIAVPLLLGLIPGYGERSTTEWIVISWIVGSLPFIIFRIIYFDMFTTMKTSEMILLVIVGALPGIALVLTATVIGFVTV</sequence>
<dbReference type="GeneID" id="28999436"/>
<reference evidence="4" key="1">
    <citation type="submission" date="2015-06" db="EMBL/GenBank/DDBJ databases">
        <title>Expansion of signal transduction pathways in fungi by whole-genome duplication.</title>
        <authorList>
            <consortium name="DOE Joint Genome Institute"/>
            <person name="Corrochano L.M."/>
            <person name="Kuo A."/>
            <person name="Marcet-Houben M."/>
            <person name="Polaino S."/>
            <person name="Salamov A."/>
            <person name="Villalobos J.M."/>
            <person name="Alvarez M.I."/>
            <person name="Avalos J."/>
            <person name="Benito E.P."/>
            <person name="Benoit I."/>
            <person name="Burger G."/>
            <person name="Camino L.P."/>
            <person name="Canovas D."/>
            <person name="Cerda-Olmedo E."/>
            <person name="Cheng J.-F."/>
            <person name="Dominguez A."/>
            <person name="Elias M."/>
            <person name="Eslava A.P."/>
            <person name="Glaser F."/>
            <person name="Grimwood J."/>
            <person name="Gutierrez G."/>
            <person name="Heitman J."/>
            <person name="Henrissat B."/>
            <person name="Iturriaga E.A."/>
            <person name="Lang B.F."/>
            <person name="Lavin J.L."/>
            <person name="Lee S."/>
            <person name="Li W."/>
            <person name="Lindquist E."/>
            <person name="Lopez-Garcia S."/>
            <person name="Luque E.M."/>
            <person name="Marcos A.T."/>
            <person name="Martin J."/>
            <person name="McCluskey K."/>
            <person name="Medina H.R."/>
            <person name="Miralles-Duran A."/>
            <person name="Miyazaki A."/>
            <person name="Munoz-Torres E."/>
            <person name="Oguiza J.A."/>
            <person name="Ohm R."/>
            <person name="Olmedo M."/>
            <person name="Orejas M."/>
            <person name="Ortiz-Castellanos L."/>
            <person name="Pisabarro A.G."/>
            <person name="Rodriguez-Romero J."/>
            <person name="Ruiz-Herrera J."/>
            <person name="Ruiz-Vazquez R."/>
            <person name="Sanz C."/>
            <person name="Schackwitz W."/>
            <person name="Schmutz J."/>
            <person name="Shahriari M."/>
            <person name="Shelest E."/>
            <person name="Silva-Franco F."/>
            <person name="Soanes D."/>
            <person name="Syed K."/>
            <person name="Tagua V.G."/>
            <person name="Talbot N.J."/>
            <person name="Thon M."/>
            <person name="De vries R.P."/>
            <person name="Wiebenga A."/>
            <person name="Yadav J.S."/>
            <person name="Braun E.L."/>
            <person name="Baker S."/>
            <person name="Garre V."/>
            <person name="Horwitz B."/>
            <person name="Torres-Martinez S."/>
            <person name="Idnurm A."/>
            <person name="Herrera-Estrella A."/>
            <person name="Gabaldon T."/>
            <person name="Grigoriev I.V."/>
        </authorList>
    </citation>
    <scope>NUCLEOTIDE SEQUENCE [LARGE SCALE GENOMIC DNA]</scope>
    <source>
        <strain evidence="4">NRRL 1555(-)</strain>
    </source>
</reference>
<accession>A0A162U5H7</accession>
<dbReference type="EMBL" id="KV440983">
    <property type="protein sequence ID" value="OAD72473.1"/>
    <property type="molecule type" value="Genomic_DNA"/>
</dbReference>
<dbReference type="Proteomes" id="UP000077315">
    <property type="component" value="Unassembled WGS sequence"/>
</dbReference>
<dbReference type="InParanoid" id="A0A162U5H7"/>
<feature type="transmembrane region" description="Helical" evidence="2">
    <location>
        <begin position="654"/>
        <end position="673"/>
    </location>
</feature>
<name>A0A162U5H7_PHYB8</name>
<keyword evidence="2" id="KW-0472">Membrane</keyword>
<feature type="compositionally biased region" description="Polar residues" evidence="1">
    <location>
        <begin position="287"/>
        <end position="303"/>
    </location>
</feature>
<feature type="region of interest" description="Disordered" evidence="1">
    <location>
        <begin position="258"/>
        <end position="321"/>
    </location>
</feature>
<protein>
    <submittedName>
        <fullName evidence="3">Uncharacterized protein</fullName>
    </submittedName>
</protein>
<evidence type="ECO:0000256" key="1">
    <source>
        <dbReference type="SAM" id="MobiDB-lite"/>
    </source>
</evidence>
<feature type="transmembrane region" description="Helical" evidence="2">
    <location>
        <begin position="685"/>
        <end position="703"/>
    </location>
</feature>
<keyword evidence="2" id="KW-1133">Transmembrane helix</keyword>
<gene>
    <name evidence="3" type="ORF">PHYBLDRAFT_181844</name>
</gene>
<evidence type="ECO:0000256" key="2">
    <source>
        <dbReference type="SAM" id="Phobius"/>
    </source>
</evidence>
<feature type="transmembrane region" description="Helical" evidence="2">
    <location>
        <begin position="715"/>
        <end position="739"/>
    </location>
</feature>
<dbReference type="RefSeq" id="XP_018290513.1">
    <property type="nucleotide sequence ID" value="XM_018438530.1"/>
</dbReference>
<dbReference type="AlphaFoldDB" id="A0A162U5H7"/>
<keyword evidence="2" id="KW-0812">Transmembrane</keyword>
<evidence type="ECO:0000313" key="3">
    <source>
        <dbReference type="EMBL" id="OAD72473.1"/>
    </source>
</evidence>
<feature type="region of interest" description="Disordered" evidence="1">
    <location>
        <begin position="182"/>
        <end position="201"/>
    </location>
</feature>
<evidence type="ECO:0000313" key="4">
    <source>
        <dbReference type="Proteomes" id="UP000077315"/>
    </source>
</evidence>